<dbReference type="InterPro" id="IPR016092">
    <property type="entry name" value="ATAP"/>
</dbReference>
<comment type="caution">
    <text evidence="3">The sequence shown here is derived from an EMBL/GenBank/DDBJ whole genome shotgun (WGS) entry which is preliminary data.</text>
</comment>
<evidence type="ECO:0000256" key="1">
    <source>
        <dbReference type="ARBA" id="ARBA00006718"/>
    </source>
</evidence>
<dbReference type="PANTHER" id="PTHR43011:SF1">
    <property type="entry name" value="IRON-SULFUR CLUSTER ASSEMBLY 2 HOMOLOG, MITOCHONDRIAL"/>
    <property type="match status" value="1"/>
</dbReference>
<dbReference type="Pfam" id="PF01521">
    <property type="entry name" value="Fe-S_biosyn"/>
    <property type="match status" value="1"/>
</dbReference>
<dbReference type="AlphaFoldDB" id="A0A1Q2YE14"/>
<dbReference type="GO" id="GO:0051537">
    <property type="term" value="F:2 iron, 2 sulfur cluster binding"/>
    <property type="evidence" value="ECO:0007669"/>
    <property type="project" value="TreeGrafter"/>
</dbReference>
<feature type="domain" description="Core" evidence="2">
    <location>
        <begin position="50"/>
        <end position="156"/>
    </location>
</feature>
<dbReference type="GO" id="GO:0051539">
    <property type="term" value="F:4 iron, 4 sulfur cluster binding"/>
    <property type="evidence" value="ECO:0007669"/>
    <property type="project" value="TreeGrafter"/>
</dbReference>
<reference evidence="3 4" key="1">
    <citation type="submission" date="2016-08" db="EMBL/GenBank/DDBJ databases">
        <title>Whole genome shotgun sequence of Pichia membranifaciens KS47-1.</title>
        <authorList>
            <person name="Konishi M."/>
            <person name="Ishida M."/>
            <person name="Arakawa T."/>
            <person name="Kato Y."/>
            <person name="Horiuchi J."/>
        </authorList>
    </citation>
    <scope>NUCLEOTIDE SEQUENCE [LARGE SCALE GENOMIC DNA]</scope>
    <source>
        <strain evidence="3 4">KS47-1</strain>
    </source>
</reference>
<dbReference type="Gene3D" id="2.60.300.12">
    <property type="entry name" value="HesB-like domain"/>
    <property type="match status" value="1"/>
</dbReference>
<dbReference type="EMBL" id="BDGI01000044">
    <property type="protein sequence ID" value="GAV27741.1"/>
    <property type="molecule type" value="Genomic_DNA"/>
</dbReference>
<dbReference type="OrthoDB" id="1938621at2759"/>
<gene>
    <name evidence="3" type="ORF">PMKS-001209</name>
</gene>
<dbReference type="GO" id="GO:0005506">
    <property type="term" value="F:iron ion binding"/>
    <property type="evidence" value="ECO:0007669"/>
    <property type="project" value="TreeGrafter"/>
</dbReference>
<proteinExistence type="inferred from homology"/>
<dbReference type="NCBIfam" id="TIGR00049">
    <property type="entry name" value="iron-sulfur cluster assembly accessory protein"/>
    <property type="match status" value="1"/>
</dbReference>
<protein>
    <recommendedName>
        <fullName evidence="2">Core domain-containing protein</fullName>
    </recommendedName>
</protein>
<organism evidence="3 4">
    <name type="scientific">Pichia membranifaciens</name>
    <dbReference type="NCBI Taxonomy" id="4926"/>
    <lineage>
        <taxon>Eukaryota</taxon>
        <taxon>Fungi</taxon>
        <taxon>Dikarya</taxon>
        <taxon>Ascomycota</taxon>
        <taxon>Saccharomycotina</taxon>
        <taxon>Pichiomycetes</taxon>
        <taxon>Pichiales</taxon>
        <taxon>Pichiaceae</taxon>
        <taxon>Pichia</taxon>
    </lineage>
</organism>
<keyword evidence="4" id="KW-1185">Reference proteome</keyword>
<accession>A0A1Q2YE14</accession>
<dbReference type="InterPro" id="IPR000361">
    <property type="entry name" value="ATAP_core_dom"/>
</dbReference>
<evidence type="ECO:0000259" key="2">
    <source>
        <dbReference type="Pfam" id="PF01521"/>
    </source>
</evidence>
<name>A0A1Q2YE14_9ASCO</name>
<dbReference type="GO" id="GO:0005739">
    <property type="term" value="C:mitochondrion"/>
    <property type="evidence" value="ECO:0007669"/>
    <property type="project" value="TreeGrafter"/>
</dbReference>
<evidence type="ECO:0000313" key="3">
    <source>
        <dbReference type="EMBL" id="GAV27741.1"/>
    </source>
</evidence>
<sequence length="182" mass="19867">MMMFRNSALRGATTGSPTKFTKSTLSPVSDFTATKINNQQFSDYNNLPLQLALTDSAAKKLTSLSEEENNPKLALRLVVSSGGCHGFQYDLKITSTADFKPDEGDSLFERNGGKLLVDKDALEIMRDSKIDYVKELIGEGFKVIESPLTKSSCGCGSSFDVDFEKLEGMGKDKGEGEENVKN</sequence>
<dbReference type="InterPro" id="IPR035903">
    <property type="entry name" value="HesB-like_dom_sf"/>
</dbReference>
<dbReference type="GO" id="GO:0016226">
    <property type="term" value="P:iron-sulfur cluster assembly"/>
    <property type="evidence" value="ECO:0007669"/>
    <property type="project" value="InterPro"/>
</dbReference>
<dbReference type="SUPFAM" id="SSF89360">
    <property type="entry name" value="HesB-like domain"/>
    <property type="match status" value="1"/>
</dbReference>
<dbReference type="Proteomes" id="UP000186136">
    <property type="component" value="Unassembled WGS sequence"/>
</dbReference>
<comment type="similarity">
    <text evidence="1">Belongs to the HesB/IscA family.</text>
</comment>
<evidence type="ECO:0000313" key="4">
    <source>
        <dbReference type="Proteomes" id="UP000186136"/>
    </source>
</evidence>
<dbReference type="PANTHER" id="PTHR43011">
    <property type="entry name" value="IRON-SULFUR CLUSTER ASSEMBLY 2 HOMOLOG, MITOCHONDRIAL"/>
    <property type="match status" value="1"/>
</dbReference>